<accession>A0A2J6SMD4</accession>
<dbReference type="InParanoid" id="A0A2J6SMD4"/>
<dbReference type="Proteomes" id="UP000235371">
    <property type="component" value="Unassembled WGS sequence"/>
</dbReference>
<evidence type="ECO:0000313" key="2">
    <source>
        <dbReference type="Proteomes" id="UP000235371"/>
    </source>
</evidence>
<dbReference type="AlphaFoldDB" id="A0A2J6SMD4"/>
<protein>
    <submittedName>
        <fullName evidence="1">Uncharacterized protein</fullName>
    </submittedName>
</protein>
<sequence>MLLKHHASITTRTALSHGRSATQRRLTVRRRGLCDSLAILFGIVGGGTSRRCWRDVVGCAFSRCDRRRVGQSAPPPQSLKMVQRAREWGDSVQGQAACASLMEYCSRNCCSMLGASWECQGHFQQRTLCPCMNMKPLIYRFCLFYSEMPEGLHPRAVRLVRSEVTSMLRVWMYP</sequence>
<gene>
    <name evidence="1" type="ORF">K444DRAFT_246932</name>
</gene>
<evidence type="ECO:0000313" key="1">
    <source>
        <dbReference type="EMBL" id="PMD51929.1"/>
    </source>
</evidence>
<proteinExistence type="predicted"/>
<keyword evidence="2" id="KW-1185">Reference proteome</keyword>
<organism evidence="1 2">
    <name type="scientific">Hyaloscypha bicolor E</name>
    <dbReference type="NCBI Taxonomy" id="1095630"/>
    <lineage>
        <taxon>Eukaryota</taxon>
        <taxon>Fungi</taxon>
        <taxon>Dikarya</taxon>
        <taxon>Ascomycota</taxon>
        <taxon>Pezizomycotina</taxon>
        <taxon>Leotiomycetes</taxon>
        <taxon>Helotiales</taxon>
        <taxon>Hyaloscyphaceae</taxon>
        <taxon>Hyaloscypha</taxon>
        <taxon>Hyaloscypha bicolor</taxon>
    </lineage>
</organism>
<dbReference type="RefSeq" id="XP_024728833.1">
    <property type="nucleotide sequence ID" value="XM_024871319.1"/>
</dbReference>
<name>A0A2J6SMD4_9HELO</name>
<dbReference type="GeneID" id="36579401"/>
<dbReference type="EMBL" id="KZ613912">
    <property type="protein sequence ID" value="PMD51929.1"/>
    <property type="molecule type" value="Genomic_DNA"/>
</dbReference>
<reference evidence="1 2" key="1">
    <citation type="submission" date="2016-04" db="EMBL/GenBank/DDBJ databases">
        <title>A degradative enzymes factory behind the ericoid mycorrhizal symbiosis.</title>
        <authorList>
            <consortium name="DOE Joint Genome Institute"/>
            <person name="Martino E."/>
            <person name="Morin E."/>
            <person name="Grelet G."/>
            <person name="Kuo A."/>
            <person name="Kohler A."/>
            <person name="Daghino S."/>
            <person name="Barry K."/>
            <person name="Choi C."/>
            <person name="Cichocki N."/>
            <person name="Clum A."/>
            <person name="Copeland A."/>
            <person name="Hainaut M."/>
            <person name="Haridas S."/>
            <person name="Labutti K."/>
            <person name="Lindquist E."/>
            <person name="Lipzen A."/>
            <person name="Khouja H.-R."/>
            <person name="Murat C."/>
            <person name="Ohm R."/>
            <person name="Olson A."/>
            <person name="Spatafora J."/>
            <person name="Veneault-Fourrey C."/>
            <person name="Henrissat B."/>
            <person name="Grigoriev I."/>
            <person name="Martin F."/>
            <person name="Perotto S."/>
        </authorList>
    </citation>
    <scope>NUCLEOTIDE SEQUENCE [LARGE SCALE GENOMIC DNA]</scope>
    <source>
        <strain evidence="1 2">E</strain>
    </source>
</reference>